<organism evidence="1 2">
    <name type="scientific">Vitrella brassicaformis (strain CCMP3155)</name>
    <dbReference type="NCBI Taxonomy" id="1169540"/>
    <lineage>
        <taxon>Eukaryota</taxon>
        <taxon>Sar</taxon>
        <taxon>Alveolata</taxon>
        <taxon>Colpodellida</taxon>
        <taxon>Vitrellaceae</taxon>
        <taxon>Vitrella</taxon>
    </lineage>
</organism>
<evidence type="ECO:0000313" key="2">
    <source>
        <dbReference type="Proteomes" id="UP000041254"/>
    </source>
</evidence>
<gene>
    <name evidence="1" type="ORF">Vbra_1339</name>
</gene>
<keyword evidence="2" id="KW-1185">Reference proteome</keyword>
<proteinExistence type="predicted"/>
<dbReference type="STRING" id="1169540.A0A0G4FCN5"/>
<dbReference type="AlphaFoldDB" id="A0A0G4FCN5"/>
<name>A0A0G4FCN5_VITBC</name>
<dbReference type="InParanoid" id="A0A0G4FCN5"/>
<dbReference type="PhylomeDB" id="A0A0G4FCN5"/>
<sequence>MGASTSRQAQPGLVVTRLEAPGPLLPPSELREADLEHVSMDKLGVEYLSEAPSTSTSGWWRAGTIWGDSSRMLINLVCRDESRPAAKPVNVLFLVVTGPPSSFLSERAMGALLGGRDVPNSMRVRIGDDVIDCHRSHDSFAPVNVLGIAGFRASERMPCPTTRTNRSC</sequence>
<reference evidence="1 2" key="1">
    <citation type="submission" date="2014-11" db="EMBL/GenBank/DDBJ databases">
        <authorList>
            <person name="Zhu J."/>
            <person name="Qi W."/>
            <person name="Song R."/>
        </authorList>
    </citation>
    <scope>NUCLEOTIDE SEQUENCE [LARGE SCALE GENOMIC DNA]</scope>
</reference>
<dbReference type="OrthoDB" id="422081at2759"/>
<accession>A0A0G4FCN5</accession>
<protein>
    <submittedName>
        <fullName evidence="1">Uncharacterized protein</fullName>
    </submittedName>
</protein>
<dbReference type="EMBL" id="CDMY01000407">
    <property type="protein sequence ID" value="CEM10995.1"/>
    <property type="molecule type" value="Genomic_DNA"/>
</dbReference>
<dbReference type="VEuPathDB" id="CryptoDB:Vbra_1339"/>
<dbReference type="Proteomes" id="UP000041254">
    <property type="component" value="Unassembled WGS sequence"/>
</dbReference>
<evidence type="ECO:0000313" key="1">
    <source>
        <dbReference type="EMBL" id="CEM10995.1"/>
    </source>
</evidence>